<reference evidence="3 4" key="1">
    <citation type="submission" date="2021-06" db="EMBL/GenBank/DDBJ databases">
        <authorList>
            <person name="Kallberg Y."/>
            <person name="Tangrot J."/>
            <person name="Rosling A."/>
        </authorList>
    </citation>
    <scope>NUCLEOTIDE SEQUENCE [LARGE SCALE GENOMIC DNA]</scope>
    <source>
        <strain evidence="3 4">120-4 pot B 10/14</strain>
    </source>
</reference>
<accession>A0ABN7VGW7</accession>
<dbReference type="PROSITE" id="PS50212">
    <property type="entry name" value="RASGEF_NTER"/>
    <property type="match status" value="1"/>
</dbReference>
<dbReference type="Proteomes" id="UP000789901">
    <property type="component" value="Unassembled WGS sequence"/>
</dbReference>
<proteinExistence type="predicted"/>
<dbReference type="EMBL" id="CAJVQB010014059">
    <property type="protein sequence ID" value="CAG8766175.1"/>
    <property type="molecule type" value="Genomic_DNA"/>
</dbReference>
<evidence type="ECO:0000256" key="1">
    <source>
        <dbReference type="PROSITE-ProRule" id="PRU00135"/>
    </source>
</evidence>
<comment type="caution">
    <text evidence="3">The sequence shown here is derived from an EMBL/GenBank/DDBJ whole genome shotgun (WGS) entry which is preliminary data.</text>
</comment>
<keyword evidence="4" id="KW-1185">Reference proteome</keyword>
<organism evidence="3 4">
    <name type="scientific">Gigaspora margarita</name>
    <dbReference type="NCBI Taxonomy" id="4874"/>
    <lineage>
        <taxon>Eukaryota</taxon>
        <taxon>Fungi</taxon>
        <taxon>Fungi incertae sedis</taxon>
        <taxon>Mucoromycota</taxon>
        <taxon>Glomeromycotina</taxon>
        <taxon>Glomeromycetes</taxon>
        <taxon>Diversisporales</taxon>
        <taxon>Gigasporaceae</taxon>
        <taxon>Gigaspora</taxon>
    </lineage>
</organism>
<sequence length="65" mass="7458">KEMVPCQVNSSKFKSELLLSYQDFGQSAALINKLISFYQNVTYLVENDNRIIEKWTLSLGDIVTI</sequence>
<evidence type="ECO:0000259" key="2">
    <source>
        <dbReference type="PROSITE" id="PS50212"/>
    </source>
</evidence>
<evidence type="ECO:0000313" key="4">
    <source>
        <dbReference type="Proteomes" id="UP000789901"/>
    </source>
</evidence>
<name>A0ABN7VGW7_GIGMA</name>
<protein>
    <submittedName>
        <fullName evidence="3">31600_t:CDS:1</fullName>
    </submittedName>
</protein>
<evidence type="ECO:0000313" key="3">
    <source>
        <dbReference type="EMBL" id="CAG8766175.1"/>
    </source>
</evidence>
<keyword evidence="1" id="KW-0344">Guanine-nucleotide releasing factor</keyword>
<feature type="domain" description="N-terminal Ras-GEF" evidence="2">
    <location>
        <begin position="1"/>
        <end position="65"/>
    </location>
</feature>
<gene>
    <name evidence="3" type="ORF">GMARGA_LOCUS18034</name>
</gene>
<feature type="non-terminal residue" evidence="3">
    <location>
        <position position="1"/>
    </location>
</feature>
<dbReference type="InterPro" id="IPR000651">
    <property type="entry name" value="Ras-like_Gua-exchang_fac_N"/>
</dbReference>